<sequence length="544" mass="56883">MVKAWRAALLVVLLVLLSGSGFPFPNSLFVGVSDAQSCRQVVTHTNSTTNGKLASEVPRVAQRLDVQADLNVLHFTAVFSQSEDPKWTLESVELYSDTGDGLQPRIPLANGAFNSTGAPIDTTGGGGGGTTQFRFNATAKGGIALANGTSYWLVLAFADGSYRALQGSTIPYDGAPIGGLVGLGGKVVVEPQQGGWVDSNEVVALSIDIFGCLQPSPSPSPSLSPTSMPAPSMPPAASRSPARSPTPSPSASRAPAVSPLATGVEVDFGSEEPTFDLPVPYGVSVVNTTVGGADESIVVETHTYASLLADNATTFAQIFAFYAQAVDDTAFDALDLTIRPNTVKWSINITTANGNASSLSQQPFSVSYRLADLTATEAAAATATVVKRRGEPRANMTTYCVPLTSSGTPLVAVVEVFDVALADGTLVPLVGHDVRLASGLLSRREQAVYEYELVLEFAPFNQSLYYDPSLGLGVLLGRSDASGDGNGDDDNLALVVATSVVIPLAFVLVVGAVVVGVAVLWWRKRRANAHLQHQIDQMRDNSAL</sequence>
<dbReference type="GeneID" id="14924735"/>
<keyword evidence="2" id="KW-0472">Membrane</keyword>
<dbReference type="EMBL" id="KB007854">
    <property type="protein sequence ID" value="ELR23747.1"/>
    <property type="molecule type" value="Genomic_DNA"/>
</dbReference>
<name>L8HET4_ACACF</name>
<feature type="signal peptide" evidence="3">
    <location>
        <begin position="1"/>
        <end position="21"/>
    </location>
</feature>
<gene>
    <name evidence="4" type="ORF">ACA1_195590</name>
</gene>
<keyword evidence="3" id="KW-0732">Signal</keyword>
<evidence type="ECO:0008006" key="6">
    <source>
        <dbReference type="Google" id="ProtNLM"/>
    </source>
</evidence>
<accession>L8HET4</accession>
<keyword evidence="5" id="KW-1185">Reference proteome</keyword>
<dbReference type="VEuPathDB" id="AmoebaDB:ACA1_195590"/>
<dbReference type="KEGG" id="acan:ACA1_195590"/>
<evidence type="ECO:0000256" key="2">
    <source>
        <dbReference type="SAM" id="Phobius"/>
    </source>
</evidence>
<keyword evidence="2" id="KW-1133">Transmembrane helix</keyword>
<feature type="chain" id="PRO_5003990675" description="Legume lectin domain-containing protein" evidence="3">
    <location>
        <begin position="22"/>
        <end position="544"/>
    </location>
</feature>
<feature type="region of interest" description="Disordered" evidence="1">
    <location>
        <begin position="216"/>
        <end position="258"/>
    </location>
</feature>
<evidence type="ECO:0000256" key="1">
    <source>
        <dbReference type="SAM" id="MobiDB-lite"/>
    </source>
</evidence>
<dbReference type="AlphaFoldDB" id="L8HET4"/>
<evidence type="ECO:0000313" key="5">
    <source>
        <dbReference type="Proteomes" id="UP000011083"/>
    </source>
</evidence>
<protein>
    <recommendedName>
        <fullName evidence="6">Legume lectin domain-containing protein</fullName>
    </recommendedName>
</protein>
<evidence type="ECO:0000313" key="4">
    <source>
        <dbReference type="EMBL" id="ELR23747.1"/>
    </source>
</evidence>
<organism evidence="4 5">
    <name type="scientific">Acanthamoeba castellanii (strain ATCC 30010 / Neff)</name>
    <dbReference type="NCBI Taxonomy" id="1257118"/>
    <lineage>
        <taxon>Eukaryota</taxon>
        <taxon>Amoebozoa</taxon>
        <taxon>Discosea</taxon>
        <taxon>Longamoebia</taxon>
        <taxon>Centramoebida</taxon>
        <taxon>Acanthamoebidae</taxon>
        <taxon>Acanthamoeba</taxon>
    </lineage>
</organism>
<keyword evidence="2" id="KW-0812">Transmembrane</keyword>
<proteinExistence type="predicted"/>
<dbReference type="Proteomes" id="UP000011083">
    <property type="component" value="Unassembled WGS sequence"/>
</dbReference>
<evidence type="ECO:0000256" key="3">
    <source>
        <dbReference type="SAM" id="SignalP"/>
    </source>
</evidence>
<feature type="transmembrane region" description="Helical" evidence="2">
    <location>
        <begin position="500"/>
        <end position="522"/>
    </location>
</feature>
<dbReference type="RefSeq" id="XP_004353275.1">
    <property type="nucleotide sequence ID" value="XM_004353223.1"/>
</dbReference>
<feature type="compositionally biased region" description="Low complexity" evidence="1">
    <location>
        <begin position="223"/>
        <end position="258"/>
    </location>
</feature>
<reference evidence="4 5" key="1">
    <citation type="journal article" date="2013" name="Genome Biol.">
        <title>Genome of Acanthamoeba castellanii highlights extensive lateral gene transfer and early evolution of tyrosine kinase signaling.</title>
        <authorList>
            <person name="Clarke M."/>
            <person name="Lohan A.J."/>
            <person name="Liu B."/>
            <person name="Lagkouvardos I."/>
            <person name="Roy S."/>
            <person name="Zafar N."/>
            <person name="Bertelli C."/>
            <person name="Schilde C."/>
            <person name="Kianianmomeni A."/>
            <person name="Burglin T.R."/>
            <person name="Frech C."/>
            <person name="Turcotte B."/>
            <person name="Kopec K.O."/>
            <person name="Synnott J.M."/>
            <person name="Choo C."/>
            <person name="Paponov I."/>
            <person name="Finkler A."/>
            <person name="Soon Heng Tan C."/>
            <person name="Hutchins A.P."/>
            <person name="Weinmeier T."/>
            <person name="Rattei T."/>
            <person name="Chu J.S."/>
            <person name="Gimenez G."/>
            <person name="Irimia M."/>
            <person name="Rigden D.J."/>
            <person name="Fitzpatrick D.A."/>
            <person name="Lorenzo-Morales J."/>
            <person name="Bateman A."/>
            <person name="Chiu C.H."/>
            <person name="Tang P."/>
            <person name="Hegemann P."/>
            <person name="Fromm H."/>
            <person name="Raoult D."/>
            <person name="Greub G."/>
            <person name="Miranda-Saavedra D."/>
            <person name="Chen N."/>
            <person name="Nash P."/>
            <person name="Ginger M.L."/>
            <person name="Horn M."/>
            <person name="Schaap P."/>
            <person name="Caler L."/>
            <person name="Loftus B."/>
        </authorList>
    </citation>
    <scope>NUCLEOTIDE SEQUENCE [LARGE SCALE GENOMIC DNA]</scope>
    <source>
        <strain evidence="4 5">Neff</strain>
    </source>
</reference>